<accession>A0A512BCG2</accession>
<dbReference type="EMBL" id="BJYT01000007">
    <property type="protein sequence ID" value="GEO09666.1"/>
    <property type="molecule type" value="Genomic_DNA"/>
</dbReference>
<evidence type="ECO:0000256" key="1">
    <source>
        <dbReference type="SAM" id="SignalP"/>
    </source>
</evidence>
<feature type="signal peptide" evidence="1">
    <location>
        <begin position="1"/>
        <end position="21"/>
    </location>
</feature>
<dbReference type="Proteomes" id="UP000321513">
    <property type="component" value="Unassembled WGS sequence"/>
</dbReference>
<dbReference type="AlphaFoldDB" id="A0A512BCG2"/>
<comment type="caution">
    <text evidence="3">The sequence shown here is derived from an EMBL/GenBank/DDBJ whole genome shotgun (WGS) entry which is preliminary data.</text>
</comment>
<proteinExistence type="predicted"/>
<evidence type="ECO:0000313" key="4">
    <source>
        <dbReference type="Proteomes" id="UP000321513"/>
    </source>
</evidence>
<keyword evidence="4" id="KW-1185">Reference proteome</keyword>
<feature type="chain" id="PRO_5022200316" description="DUF5777 domain-containing protein" evidence="1">
    <location>
        <begin position="22"/>
        <end position="297"/>
    </location>
</feature>
<protein>
    <recommendedName>
        <fullName evidence="2">DUF5777 domain-containing protein</fullName>
    </recommendedName>
</protein>
<dbReference type="OrthoDB" id="1117410at2"/>
<evidence type="ECO:0000259" key="2">
    <source>
        <dbReference type="Pfam" id="PF19089"/>
    </source>
</evidence>
<organism evidence="3 4">
    <name type="scientific">Segetibacter aerophilus</name>
    <dbReference type="NCBI Taxonomy" id="670293"/>
    <lineage>
        <taxon>Bacteria</taxon>
        <taxon>Pseudomonadati</taxon>
        <taxon>Bacteroidota</taxon>
        <taxon>Chitinophagia</taxon>
        <taxon>Chitinophagales</taxon>
        <taxon>Chitinophagaceae</taxon>
        <taxon>Segetibacter</taxon>
    </lineage>
</organism>
<evidence type="ECO:0000313" key="3">
    <source>
        <dbReference type="EMBL" id="GEO09666.1"/>
    </source>
</evidence>
<keyword evidence="1" id="KW-0732">Signal</keyword>
<dbReference type="RefSeq" id="WP_147203783.1">
    <property type="nucleotide sequence ID" value="NZ_BJYT01000007.1"/>
</dbReference>
<reference evidence="3 4" key="1">
    <citation type="submission" date="2019-07" db="EMBL/GenBank/DDBJ databases">
        <title>Whole genome shotgun sequence of Segetibacter aerophilus NBRC 106135.</title>
        <authorList>
            <person name="Hosoyama A."/>
            <person name="Uohara A."/>
            <person name="Ohji S."/>
            <person name="Ichikawa N."/>
        </authorList>
    </citation>
    <scope>NUCLEOTIDE SEQUENCE [LARGE SCALE GENOMIC DNA]</scope>
    <source>
        <strain evidence="3 4">NBRC 106135</strain>
    </source>
</reference>
<name>A0A512BCG2_9BACT</name>
<sequence length="297" mass="32911">MRRNLLTATLCFFLFTVSSSAQDSALLNMLNDSLSKDAKPEVVSGTFKATQLINTPTAEAPAKKTLQFLIMHRFGELSDGAYELFGLDNAEIRFGLDYGIADFLSVGVGRSSLDKTCDANFKLKLLRQTAGKIPVSVSLYELMSYTSFPKKADKPFLTSRFRTAYTSQLLIASKLSRKLSLQLSPTLIHFNMVSTPKDKNDVFALGLGGRMKITNRMSIDAEYNVLPGNQVVSSKVYNSLSLGLDIETGGHVFQLVFTNSRGMIGPYYLAKTSGQWSDGDIYFGFNISRAFNFKRKE</sequence>
<dbReference type="Pfam" id="PF19089">
    <property type="entry name" value="DUF5777"/>
    <property type="match status" value="1"/>
</dbReference>
<feature type="domain" description="DUF5777" evidence="2">
    <location>
        <begin position="47"/>
        <end position="291"/>
    </location>
</feature>
<dbReference type="InterPro" id="IPR045916">
    <property type="entry name" value="DUF5777"/>
</dbReference>
<gene>
    <name evidence="3" type="ORF">SAE01_21620</name>
</gene>